<name>A0ACC6UMK5_STRAO</name>
<evidence type="ECO:0000313" key="1">
    <source>
        <dbReference type="EMBL" id="MEY9812653.1"/>
    </source>
</evidence>
<evidence type="ECO:0000313" key="2">
    <source>
        <dbReference type="Proteomes" id="UP001565447"/>
    </source>
</evidence>
<comment type="caution">
    <text evidence="1">The sequence shown here is derived from an EMBL/GenBank/DDBJ whole genome shotgun (WGS) entry which is preliminary data.</text>
</comment>
<proteinExistence type="predicted"/>
<reference evidence="1" key="1">
    <citation type="submission" date="2024-07" db="EMBL/GenBank/DDBJ databases">
        <title>Genome sequencing of plant associated microbes to promote plant fitness in Sorghum bicolor and Oryza sativa.</title>
        <authorList>
            <person name="Coleman-Derr D."/>
        </authorList>
    </citation>
    <scope>NUCLEOTIDE SEQUENCE</scope>
    <source>
        <strain evidence="1">SAI-173</strain>
    </source>
</reference>
<sequence>MRHDVHHRGERPRVAGRTAARRGRANQAGPWDGDHQPLTPKSSAPWGLGPSKPTTERESVATEDLYSELDIEDEIDEDSEEDLGSDEGIFKNITTYTVDWSVTTVIERMERGAIDVSPSYQRNPVWNKAKTWRFLESLMLGIPVPQLVLAAKKEARSKFVVLDGKQRLLALKFAADLQAPGNRQKFPKLEILSDLQGKTLKKVLEDDVLSDHWESLLVQPIRTVVVQGYADERALHAIFHRLNQNSVSLSSHELRRALHMNDFMKWLDEYSATSDELKRARRIKQPDFRMRDAEMALRHFAFSRNYANYQGDLRRFLDEEAKWAGKNWDRARPMYEKMSQDLDAAIDAAFSIFGPTTFFRFTGDRYLPRFNSPLFDVITASLRDAELRRACIAQAPNLVGAAEELSARNPFSQFITSTTKSQEAVHGRFAMWSAMVEEVTGQTDVLSKMVE</sequence>
<organism evidence="1 2">
    <name type="scientific">Streptomyces albogriseolus</name>
    <dbReference type="NCBI Taxonomy" id="1887"/>
    <lineage>
        <taxon>Bacteria</taxon>
        <taxon>Bacillati</taxon>
        <taxon>Actinomycetota</taxon>
        <taxon>Actinomycetes</taxon>
        <taxon>Kitasatosporales</taxon>
        <taxon>Streptomycetaceae</taxon>
        <taxon>Streptomyces</taxon>
        <taxon>Streptomyces albogriseolus group</taxon>
    </lineage>
</organism>
<gene>
    <name evidence="1" type="ORF">RKD21_002910</name>
</gene>
<dbReference type="EMBL" id="JBGCBD010000002">
    <property type="protein sequence ID" value="MEY9812653.1"/>
    <property type="molecule type" value="Genomic_DNA"/>
</dbReference>
<accession>A0ACC6UMK5</accession>
<protein>
    <submittedName>
        <fullName evidence="1">Uncharacterized protein</fullName>
    </submittedName>
</protein>
<keyword evidence="2" id="KW-1185">Reference proteome</keyword>
<dbReference type="Proteomes" id="UP001565447">
    <property type="component" value="Unassembled WGS sequence"/>
</dbReference>